<gene>
    <name evidence="1" type="ORF">NCTC6180_01550</name>
</gene>
<proteinExistence type="predicted"/>
<dbReference type="Proteomes" id="UP000269903">
    <property type="component" value="Chromosome"/>
</dbReference>
<reference evidence="1 2" key="1">
    <citation type="submission" date="2018-12" db="EMBL/GenBank/DDBJ databases">
        <authorList>
            <consortium name="Pathogen Informatics"/>
        </authorList>
    </citation>
    <scope>NUCLEOTIDE SEQUENCE [LARGE SCALE GENOMIC DNA]</scope>
    <source>
        <strain evidence="1 2">NCTC6180</strain>
    </source>
</reference>
<sequence>MVLVFVMSLCEAVVSVVLGGLTSGAIKKVISLHFYNNNLRINLTLD</sequence>
<dbReference type="STRING" id="1051072.SeseC_00356"/>
<dbReference type="AlphaFoldDB" id="A0A2X4C1T2"/>
<evidence type="ECO:0000313" key="1">
    <source>
        <dbReference type="EMBL" id="VEF08707.1"/>
    </source>
</evidence>
<name>A0A2X4C1T2_STRSZ</name>
<protein>
    <submittedName>
        <fullName evidence="1">Uncharacterized protein</fullName>
    </submittedName>
</protein>
<evidence type="ECO:0000313" key="2">
    <source>
        <dbReference type="Proteomes" id="UP000269903"/>
    </source>
</evidence>
<accession>A0A2X4C1T2</accession>
<dbReference type="EMBL" id="LR134317">
    <property type="protein sequence ID" value="VEF08707.1"/>
    <property type="molecule type" value="Genomic_DNA"/>
</dbReference>
<organism evidence="1 2">
    <name type="scientific">Streptococcus equi subsp. zooepidemicus</name>
    <dbReference type="NCBI Taxonomy" id="40041"/>
    <lineage>
        <taxon>Bacteria</taxon>
        <taxon>Bacillati</taxon>
        <taxon>Bacillota</taxon>
        <taxon>Bacilli</taxon>
        <taxon>Lactobacillales</taxon>
        <taxon>Streptococcaceae</taxon>
        <taxon>Streptococcus</taxon>
    </lineage>
</organism>